<dbReference type="Gene3D" id="3.20.20.80">
    <property type="entry name" value="Glycosidases"/>
    <property type="match status" value="1"/>
</dbReference>
<evidence type="ECO:0000313" key="4">
    <source>
        <dbReference type="Proteomes" id="UP000539146"/>
    </source>
</evidence>
<dbReference type="Pfam" id="PF00704">
    <property type="entry name" value="Glyco_hydro_18"/>
    <property type="match status" value="1"/>
</dbReference>
<dbReference type="PROSITE" id="PS51257">
    <property type="entry name" value="PROKAR_LIPOPROTEIN"/>
    <property type="match status" value="1"/>
</dbReference>
<keyword evidence="1" id="KW-0732">Signal</keyword>
<comment type="caution">
    <text evidence="3">The sequence shown here is derived from an EMBL/GenBank/DDBJ whole genome shotgun (WGS) entry which is preliminary data.</text>
</comment>
<dbReference type="Proteomes" id="UP000539146">
    <property type="component" value="Unassembled WGS sequence"/>
</dbReference>
<sequence>MLRRSGLAVVLVLSGVVLAGCATAAGSSAPVVEAYAGPGAGTVDRVTAATEHAATIGVDGVTLTEGGSGLQPVPDGVRDLAHAADRGGARSELLVSNYSEALGDFSPEIGTALLGDAGNRERVARQLARAASRIGADGVQVDLESLRSRDRDGLVAFAAVLTDAVHDELGPDADVSMAVMASTSAAGFHDTGYDLRALARHVDRFVLMTYDEHGPWSDTGTVGALPWAERVVVAAEHEGLPADRIDLGVAGYGYVWGGDDGGQVSPARARTLAGDRARWSGRTGEWSATLADGRELHWSDARSYRARVALARELGLHGVALWSLGTQPLPD</sequence>
<keyword evidence="3" id="KW-0378">Hydrolase</keyword>
<dbReference type="SMART" id="SM00636">
    <property type="entry name" value="Glyco_18"/>
    <property type="match status" value="1"/>
</dbReference>
<dbReference type="PANTHER" id="PTHR46066">
    <property type="entry name" value="CHITINASE DOMAIN-CONTAINING PROTEIN 1 FAMILY MEMBER"/>
    <property type="match status" value="1"/>
</dbReference>
<feature type="chain" id="PRO_5038656817" evidence="1">
    <location>
        <begin position="20"/>
        <end position="331"/>
    </location>
</feature>
<reference evidence="3 4" key="1">
    <citation type="submission" date="2020-05" db="EMBL/GenBank/DDBJ databases">
        <title>Genome Sequencing of Type Strains.</title>
        <authorList>
            <person name="Lemaire J.F."/>
            <person name="Inderbitzin P."/>
            <person name="Gregorio O.A."/>
            <person name="Collins S.B."/>
            <person name="Wespe N."/>
            <person name="Knight-Connoni V."/>
        </authorList>
    </citation>
    <scope>NUCLEOTIDE SEQUENCE [LARGE SCALE GENOMIC DNA]</scope>
    <source>
        <strain evidence="3 4">DSM 20512</strain>
    </source>
</reference>
<dbReference type="GO" id="GO:0016787">
    <property type="term" value="F:hydrolase activity"/>
    <property type="evidence" value="ECO:0007669"/>
    <property type="project" value="UniProtKB-KW"/>
</dbReference>
<dbReference type="PANTHER" id="PTHR46066:SF2">
    <property type="entry name" value="CHITINASE DOMAIN-CONTAINING PROTEIN 1"/>
    <property type="match status" value="1"/>
</dbReference>
<evidence type="ECO:0000256" key="1">
    <source>
        <dbReference type="SAM" id="SignalP"/>
    </source>
</evidence>
<evidence type="ECO:0000313" key="3">
    <source>
        <dbReference type="EMBL" id="NUU28430.1"/>
    </source>
</evidence>
<gene>
    <name evidence="3" type="ORF">HP467_09960</name>
</gene>
<dbReference type="Gene3D" id="3.10.50.10">
    <property type="match status" value="1"/>
</dbReference>
<accession>A0A850DW70</accession>
<dbReference type="EMBL" id="JABMCG010000104">
    <property type="protein sequence ID" value="NUU28430.1"/>
    <property type="molecule type" value="Genomic_DNA"/>
</dbReference>
<dbReference type="PROSITE" id="PS51910">
    <property type="entry name" value="GH18_2"/>
    <property type="match status" value="1"/>
</dbReference>
<protein>
    <submittedName>
        <fullName evidence="3">Hydrolase</fullName>
    </submittedName>
</protein>
<feature type="domain" description="GH18" evidence="2">
    <location>
        <begin position="30"/>
        <end position="331"/>
    </location>
</feature>
<dbReference type="InterPro" id="IPR029070">
    <property type="entry name" value="Chitinase_insertion_sf"/>
</dbReference>
<proteinExistence type="predicted"/>
<evidence type="ECO:0000259" key="2">
    <source>
        <dbReference type="PROSITE" id="PS51910"/>
    </source>
</evidence>
<name>A0A850DW70_9MICO</name>
<dbReference type="AlphaFoldDB" id="A0A850DW70"/>
<dbReference type="GO" id="GO:0008061">
    <property type="term" value="F:chitin binding"/>
    <property type="evidence" value="ECO:0007669"/>
    <property type="project" value="InterPro"/>
</dbReference>
<dbReference type="InterPro" id="IPR017853">
    <property type="entry name" value="GH"/>
</dbReference>
<dbReference type="GO" id="GO:0005975">
    <property type="term" value="P:carbohydrate metabolic process"/>
    <property type="evidence" value="ECO:0007669"/>
    <property type="project" value="InterPro"/>
</dbReference>
<dbReference type="InterPro" id="IPR011583">
    <property type="entry name" value="Chitinase_II/V-like_cat"/>
</dbReference>
<dbReference type="SUPFAM" id="SSF51445">
    <property type="entry name" value="(Trans)glycosidases"/>
    <property type="match status" value="1"/>
</dbReference>
<dbReference type="RefSeq" id="WP_175326080.1">
    <property type="nucleotide sequence ID" value="NZ_BAAAWP010000001.1"/>
</dbReference>
<organism evidence="3 4">
    <name type="scientific">Curtobacterium citreum</name>
    <dbReference type="NCBI Taxonomy" id="2036"/>
    <lineage>
        <taxon>Bacteria</taxon>
        <taxon>Bacillati</taxon>
        <taxon>Actinomycetota</taxon>
        <taxon>Actinomycetes</taxon>
        <taxon>Micrococcales</taxon>
        <taxon>Microbacteriaceae</taxon>
        <taxon>Curtobacterium</taxon>
    </lineage>
</organism>
<feature type="signal peptide" evidence="1">
    <location>
        <begin position="1"/>
        <end position="19"/>
    </location>
</feature>
<dbReference type="InterPro" id="IPR001223">
    <property type="entry name" value="Glyco_hydro18_cat"/>
</dbReference>